<comment type="caution">
    <text evidence="2">The sequence shown here is derived from an EMBL/GenBank/DDBJ whole genome shotgun (WGS) entry which is preliminary data.</text>
</comment>
<sequence length="171" mass="19555">MKKILPSLTLIAIIAIIIIIFLSMSNKKQMTVIQTGNNTFQPIQIIPNHFQDTQCGMTLLAEKHSAQAISPDGKTWFFDDVGCLALWYNNIKFQKEVILWVYTNDTNEYINARNAWFNRTDTTPMGHGFGAFKNKQEGLISFEEVILKVLRNEDLRNPYIKKELLGNNGSN</sequence>
<dbReference type="Proteomes" id="UP000251135">
    <property type="component" value="Unassembled WGS sequence"/>
</dbReference>
<dbReference type="EMBL" id="MUXE01000023">
    <property type="protein sequence ID" value="PUE63419.1"/>
    <property type="molecule type" value="Genomic_DNA"/>
</dbReference>
<keyword evidence="1" id="KW-0472">Membrane</keyword>
<evidence type="ECO:0008006" key="4">
    <source>
        <dbReference type="Google" id="ProtNLM"/>
    </source>
</evidence>
<dbReference type="AlphaFoldDB" id="A0A363CWG1"/>
<evidence type="ECO:0000313" key="2">
    <source>
        <dbReference type="EMBL" id="PUE63419.1"/>
    </source>
</evidence>
<organism evidence="2 3">
    <name type="scientific">Arcobacter caeni</name>
    <dbReference type="NCBI Taxonomy" id="1912877"/>
    <lineage>
        <taxon>Bacteria</taxon>
        <taxon>Pseudomonadati</taxon>
        <taxon>Campylobacterota</taxon>
        <taxon>Epsilonproteobacteria</taxon>
        <taxon>Campylobacterales</taxon>
        <taxon>Arcobacteraceae</taxon>
        <taxon>Arcobacter</taxon>
    </lineage>
</organism>
<dbReference type="RefSeq" id="WP_108561021.1">
    <property type="nucleotide sequence ID" value="NZ_MUXE01000023.1"/>
</dbReference>
<dbReference type="SUPFAM" id="SSF160387">
    <property type="entry name" value="NosL/MerB-like"/>
    <property type="match status" value="1"/>
</dbReference>
<accession>A0A363CWG1</accession>
<keyword evidence="1" id="KW-1133">Transmembrane helix</keyword>
<feature type="transmembrane region" description="Helical" evidence="1">
    <location>
        <begin position="6"/>
        <end position="24"/>
    </location>
</feature>
<evidence type="ECO:0000313" key="3">
    <source>
        <dbReference type="Proteomes" id="UP000251135"/>
    </source>
</evidence>
<gene>
    <name evidence="2" type="ORF">B0174_11295</name>
</gene>
<name>A0A363CWG1_9BACT</name>
<dbReference type="OrthoDB" id="8560674at2"/>
<keyword evidence="1" id="KW-0812">Transmembrane</keyword>
<proteinExistence type="predicted"/>
<reference evidence="2 3" key="1">
    <citation type="submission" date="2017-02" db="EMBL/GenBank/DDBJ databases">
        <title>Arcobacter caeni sp. nov, a new Arcobacter species isolated from reclaimed water.</title>
        <authorList>
            <person name="Figueras M.J."/>
            <person name="Perez-Cataluna A."/>
            <person name="Salas-Masso N."/>
        </authorList>
    </citation>
    <scope>NUCLEOTIDE SEQUENCE [LARGE SCALE GENOMIC DNA]</scope>
    <source>
        <strain evidence="2 3">RW17-10</strain>
    </source>
</reference>
<keyword evidence="3" id="KW-1185">Reference proteome</keyword>
<evidence type="ECO:0000256" key="1">
    <source>
        <dbReference type="SAM" id="Phobius"/>
    </source>
</evidence>
<protein>
    <recommendedName>
        <fullName evidence="4">Nitrous oxide reductase accessory protein NosL</fullName>
    </recommendedName>
</protein>